<dbReference type="EMBL" id="CP036164">
    <property type="protein sequence ID" value="QBF47870.1"/>
    <property type="molecule type" value="Genomic_DNA"/>
</dbReference>
<evidence type="ECO:0000259" key="16">
    <source>
        <dbReference type="Pfam" id="PF00133"/>
    </source>
</evidence>
<comment type="similarity">
    <text evidence="3 15">Belongs to the class-I aminoacyl-tRNA synthetase family. IleS type 2 subfamily.</text>
</comment>
<evidence type="ECO:0000256" key="2">
    <source>
        <dbReference type="ARBA" id="ARBA00004496"/>
    </source>
</evidence>
<evidence type="ECO:0000256" key="10">
    <source>
        <dbReference type="ARBA" id="ARBA00022840"/>
    </source>
</evidence>
<dbReference type="PRINTS" id="PR00984">
    <property type="entry name" value="TRNASYNTHILE"/>
</dbReference>
<comment type="cofactor">
    <cofactor evidence="1 15">
        <name>Zn(2+)</name>
        <dbReference type="ChEBI" id="CHEBI:29105"/>
    </cofactor>
</comment>
<dbReference type="NCBIfam" id="TIGR00392">
    <property type="entry name" value="ileS"/>
    <property type="match status" value="1"/>
</dbReference>
<keyword evidence="7 15" id="KW-0479">Metal-binding</keyword>
<evidence type="ECO:0000256" key="12">
    <source>
        <dbReference type="ARBA" id="ARBA00023146"/>
    </source>
</evidence>
<dbReference type="FunFam" id="3.40.50.620:FF:000075">
    <property type="entry name" value="Isoleucine--tRNA ligase"/>
    <property type="match status" value="1"/>
</dbReference>
<evidence type="ECO:0000313" key="19">
    <source>
        <dbReference type="Proteomes" id="UP000290408"/>
    </source>
</evidence>
<protein>
    <recommendedName>
        <fullName evidence="15">Isoleucine--tRNA ligase</fullName>
        <ecNumber evidence="15">6.1.1.5</ecNumber>
    </recommendedName>
    <alternativeName>
        <fullName evidence="15">Isoleucyl-tRNA synthetase</fullName>
        <shortName evidence="15">IleRS</shortName>
    </alternativeName>
</protein>
<dbReference type="InterPro" id="IPR001412">
    <property type="entry name" value="aa-tRNA-synth_I_CS"/>
</dbReference>
<proteinExistence type="inferred from homology"/>
<dbReference type="SUPFAM" id="SSF50677">
    <property type="entry name" value="ValRS/IleRS/LeuRS editing domain"/>
    <property type="match status" value="1"/>
</dbReference>
<feature type="short sequence motif" description="'KMSKS' region" evidence="15">
    <location>
        <begin position="656"/>
        <end position="660"/>
    </location>
</feature>
<evidence type="ECO:0000259" key="17">
    <source>
        <dbReference type="Pfam" id="PF08264"/>
    </source>
</evidence>
<keyword evidence="9 15" id="KW-0862">Zinc</keyword>
<dbReference type="AlphaFoldDB" id="A0A4P6N0C0"/>
<dbReference type="InterPro" id="IPR002300">
    <property type="entry name" value="aa-tRNA-synth_Ia"/>
</dbReference>
<evidence type="ECO:0000256" key="15">
    <source>
        <dbReference type="HAMAP-Rule" id="MF_02003"/>
    </source>
</evidence>
<dbReference type="InterPro" id="IPR023586">
    <property type="entry name" value="Ile-tRNA-ligase_type2"/>
</dbReference>
<dbReference type="InterPro" id="IPR002301">
    <property type="entry name" value="Ile-tRNA-ligase"/>
</dbReference>
<keyword evidence="6 15" id="KW-0436">Ligase</keyword>
<keyword evidence="10 15" id="KW-0067">ATP-binding</keyword>
<dbReference type="GO" id="GO:0002161">
    <property type="term" value="F:aminoacyl-tRNA deacylase activity"/>
    <property type="evidence" value="ECO:0007669"/>
    <property type="project" value="InterPro"/>
</dbReference>
<name>A0A4P6N0C0_9MICO</name>
<dbReference type="GO" id="GO:0008270">
    <property type="term" value="F:zinc ion binding"/>
    <property type="evidence" value="ECO:0007669"/>
    <property type="project" value="UniProtKB-UniRule"/>
</dbReference>
<dbReference type="PROSITE" id="PS00178">
    <property type="entry name" value="AA_TRNA_LIGASE_I"/>
    <property type="match status" value="1"/>
</dbReference>
<comment type="domain">
    <text evidence="15">IleRS has two distinct active sites: one for aminoacylation and one for editing. The misactivated valine is translocated from the active site to the editing site, which sterically excludes the correctly activated isoleucine. The single editing site contains two valyl binding pockets, one specific for each substrate (Val-AMP or Val-tRNA(Ile)).</text>
</comment>
<keyword evidence="8 15" id="KW-0547">Nucleotide-binding</keyword>
<dbReference type="CDD" id="cd00818">
    <property type="entry name" value="IleRS_core"/>
    <property type="match status" value="1"/>
</dbReference>
<dbReference type="EC" id="6.1.1.5" evidence="15"/>
<evidence type="ECO:0000256" key="4">
    <source>
        <dbReference type="ARBA" id="ARBA00011245"/>
    </source>
</evidence>
<evidence type="ECO:0000313" key="18">
    <source>
        <dbReference type="EMBL" id="QBF47870.1"/>
    </source>
</evidence>
<dbReference type="OrthoDB" id="9810365at2"/>
<evidence type="ECO:0000256" key="5">
    <source>
        <dbReference type="ARBA" id="ARBA00022490"/>
    </source>
</evidence>
<evidence type="ECO:0000256" key="6">
    <source>
        <dbReference type="ARBA" id="ARBA00022598"/>
    </source>
</evidence>
<dbReference type="GO" id="GO:0006428">
    <property type="term" value="P:isoleucyl-tRNA aminoacylation"/>
    <property type="evidence" value="ECO:0007669"/>
    <property type="project" value="UniProtKB-UniRule"/>
</dbReference>
<reference evidence="18 19" key="1">
    <citation type="submission" date="2019-02" db="EMBL/GenBank/DDBJ databases">
        <title>Genomic data mining of an Antarctic deep-sea actinobacterium, Janibacterlimosus P3-3-X1.</title>
        <authorList>
            <person name="Liao L."/>
            <person name="Chen B."/>
        </authorList>
    </citation>
    <scope>NUCLEOTIDE SEQUENCE [LARGE SCALE GENOMIC DNA]</scope>
    <source>
        <strain evidence="18 19">P3-3-X1</strain>
    </source>
</reference>
<dbReference type="SUPFAM" id="SSF47323">
    <property type="entry name" value="Anticodon-binding domain of a subclass of class I aminoacyl-tRNA synthetases"/>
    <property type="match status" value="1"/>
</dbReference>
<evidence type="ECO:0000256" key="3">
    <source>
        <dbReference type="ARBA" id="ARBA00007078"/>
    </source>
</evidence>
<dbReference type="Proteomes" id="UP000290408">
    <property type="component" value="Chromosome"/>
</dbReference>
<feature type="short sequence motif" description="'HIGH' region" evidence="15">
    <location>
        <begin position="61"/>
        <end position="71"/>
    </location>
</feature>
<dbReference type="GO" id="GO:0000049">
    <property type="term" value="F:tRNA binding"/>
    <property type="evidence" value="ECO:0007669"/>
    <property type="project" value="InterPro"/>
</dbReference>
<evidence type="ECO:0000256" key="7">
    <source>
        <dbReference type="ARBA" id="ARBA00022723"/>
    </source>
</evidence>
<dbReference type="Pfam" id="PF00133">
    <property type="entry name" value="tRNA-synt_1"/>
    <property type="match status" value="1"/>
</dbReference>
<evidence type="ECO:0000256" key="8">
    <source>
        <dbReference type="ARBA" id="ARBA00022741"/>
    </source>
</evidence>
<sequence>MTYPKVSTTDATTVVPSPSFPDLEKQVLSYWEADGTFQASIDARETGIDGANEFVFYDGPPFANGLPHYGHLLTGYVKDVVPRYQTMRGKRVERRFGWDTHGLPAELEAMRQLGLKTTDEIRELGIEKFNEVCRESVLKYTGDWRDYVTRQARWVDFDNDYKTLNPGFMESVIWAFKSMYDKGLVYEGFRVLPYCWQDETPLSNHELRMDDDVYQQRQDPAVTVGLRMDTTGEDPVLDGAHLLVWTTTPWTLPSHLAVMVGSEIDYVVVEAPVPGVEGSTAKYVLAQARLGHYARELGDEPVVFGRYTGAQLLGRTYTPPMSYYAGHEGAFRVVAADDAVTTTDGTGMVHTAGAFGEVDKEVTDREGIEAVMPVAKDGTFTAPVTDYAGLLVFDANGPIIDALKAATLALRDGAGAPPQGSGVDSVNAGTILLRRETYEHSYPHCWRCRQPLIYKGVESWFVEVTAIKDKMLANNEQITWTPDHVKHGQFGKWLENARDWSITRNRFWGSPVPVWKSDDPAYPRLDVYGSFEEIERDFGRLPLGADGQPDLHRPFVDDLTRPNPDDPTGKSTMRRVEDVLDVWFDSGSMSYAQVHYPFENADWFEHHFPGDFIVEYIGQTRGWFYTLHILATALFDRPAFKSVISHGIVLGNDGQKMSKSLRNYPDVSEVFDRDGADAMRWFLMSSPILRGGNLVVTEQGIREGVRQVLLPLWSSWSFFSLYANALGGADGSGYEAKWSTASADPLDRYLLAKLREFVEDATARMDAYDIAGACDATRSFTDVLTNWYIRRSRERFWATGADRADAEAACDTLYTALEVLCRVAAPLLPLTTEEIWRGLTGGRSVHLTDWPLAQDLPADHDLVVAMDTARAVCSSASGLRKANKLRNRLPLSDLTVVVPDAQRLADFGAIVADEVNVRQVSLLDIDDPAAQEFGVSQKLAVNARAAGPRLGKQVQVAIKGSKSGDWSVADDGTVTAGGIDLVEGEYTLETVAADDEGSQRATAMLPGSVGGFIVLDTEVTDELAAEGLARDVVRAVQEARKQAGLEVSDRISLTITGSQRVWEATVAHQGLIVDETLAGQFGSAPNLEALPLTDGVVETELSGSEQVRIKVTRI</sequence>
<keyword evidence="5 15" id="KW-0963">Cytoplasm</keyword>
<evidence type="ECO:0000256" key="1">
    <source>
        <dbReference type="ARBA" id="ARBA00001947"/>
    </source>
</evidence>
<gene>
    <name evidence="15" type="primary">ileS</name>
    <name evidence="18" type="ORF">EXU32_04120</name>
</gene>
<dbReference type="HAMAP" id="MF_02003">
    <property type="entry name" value="Ile_tRNA_synth_type2"/>
    <property type="match status" value="1"/>
</dbReference>
<accession>A0A4P6N0C0</accession>
<evidence type="ECO:0000256" key="11">
    <source>
        <dbReference type="ARBA" id="ARBA00022917"/>
    </source>
</evidence>
<dbReference type="GO" id="GO:0004822">
    <property type="term" value="F:isoleucine-tRNA ligase activity"/>
    <property type="evidence" value="ECO:0007669"/>
    <property type="project" value="UniProtKB-UniRule"/>
</dbReference>
<comment type="function">
    <text evidence="13 15">Catalyzes the attachment of isoleucine to tRNA(Ile). As IleRS can inadvertently accommodate and process structurally similar amino acids such as valine, to avoid such errors it has two additional distinct tRNA(Ile)-dependent editing activities. One activity is designated as 'pretransfer' editing and involves the hydrolysis of activated Val-AMP. The other activity is designated 'posttransfer' editing and involves deacylation of mischarged Val-tRNA(Ile).</text>
</comment>
<dbReference type="InterPro" id="IPR014729">
    <property type="entry name" value="Rossmann-like_a/b/a_fold"/>
</dbReference>
<keyword evidence="11 15" id="KW-0648">Protein biosynthesis</keyword>
<feature type="binding site" evidence="15">
    <location>
        <position position="659"/>
    </location>
    <ligand>
        <name>ATP</name>
        <dbReference type="ChEBI" id="CHEBI:30616"/>
    </ligand>
</feature>
<dbReference type="RefSeq" id="WP_130631041.1">
    <property type="nucleotide sequence ID" value="NZ_CP036164.1"/>
</dbReference>
<dbReference type="Pfam" id="PF08264">
    <property type="entry name" value="Anticodon_1"/>
    <property type="match status" value="1"/>
</dbReference>
<dbReference type="GO" id="GO:0005524">
    <property type="term" value="F:ATP binding"/>
    <property type="evidence" value="ECO:0007669"/>
    <property type="project" value="UniProtKB-UniRule"/>
</dbReference>
<keyword evidence="19" id="KW-1185">Reference proteome</keyword>
<dbReference type="Pfam" id="PF19302">
    <property type="entry name" value="DUF5915"/>
    <property type="match status" value="1"/>
</dbReference>
<comment type="catalytic activity">
    <reaction evidence="14 15">
        <text>tRNA(Ile) + L-isoleucine + ATP = L-isoleucyl-tRNA(Ile) + AMP + diphosphate</text>
        <dbReference type="Rhea" id="RHEA:11060"/>
        <dbReference type="Rhea" id="RHEA-COMP:9666"/>
        <dbReference type="Rhea" id="RHEA-COMP:9695"/>
        <dbReference type="ChEBI" id="CHEBI:30616"/>
        <dbReference type="ChEBI" id="CHEBI:33019"/>
        <dbReference type="ChEBI" id="CHEBI:58045"/>
        <dbReference type="ChEBI" id="CHEBI:78442"/>
        <dbReference type="ChEBI" id="CHEBI:78528"/>
        <dbReference type="ChEBI" id="CHEBI:456215"/>
        <dbReference type="EC" id="6.1.1.5"/>
    </reaction>
</comment>
<dbReference type="SUPFAM" id="SSF52374">
    <property type="entry name" value="Nucleotidylyl transferase"/>
    <property type="match status" value="1"/>
</dbReference>
<feature type="domain" description="Aminoacyl-tRNA synthetase class Ia" evidence="16">
    <location>
        <begin position="27"/>
        <end position="690"/>
    </location>
</feature>
<dbReference type="InterPro" id="IPR009080">
    <property type="entry name" value="tRNAsynth_Ia_anticodon-bd"/>
</dbReference>
<dbReference type="Gene3D" id="3.90.740.10">
    <property type="entry name" value="Valyl/Leucyl/Isoleucyl-tRNA synthetase, editing domain"/>
    <property type="match status" value="1"/>
</dbReference>
<dbReference type="GO" id="GO:0005737">
    <property type="term" value="C:cytoplasm"/>
    <property type="evidence" value="ECO:0007669"/>
    <property type="project" value="UniProtKB-SubCell"/>
</dbReference>
<dbReference type="PANTHER" id="PTHR42780:SF1">
    <property type="entry name" value="ISOLEUCINE--TRNA LIGASE, CYTOPLASMIC"/>
    <property type="match status" value="1"/>
</dbReference>
<keyword evidence="12 15" id="KW-0030">Aminoacyl-tRNA synthetase</keyword>
<evidence type="ECO:0000256" key="14">
    <source>
        <dbReference type="ARBA" id="ARBA00048359"/>
    </source>
</evidence>
<comment type="subunit">
    <text evidence="4 15">Monomer.</text>
</comment>
<dbReference type="InterPro" id="IPR013155">
    <property type="entry name" value="M/V/L/I-tRNA-synth_anticd-bd"/>
</dbReference>
<dbReference type="PANTHER" id="PTHR42780">
    <property type="entry name" value="SOLEUCYL-TRNA SYNTHETASE"/>
    <property type="match status" value="1"/>
</dbReference>
<dbReference type="STRING" id="1216970.GCA_001570985_01025"/>
<dbReference type="CDD" id="cd07961">
    <property type="entry name" value="Anticodon_Ia_Ile_ABEc"/>
    <property type="match status" value="1"/>
</dbReference>
<feature type="domain" description="Methionyl/Valyl/Leucyl/Isoleucyl-tRNA synthetase anticodon-binding" evidence="17">
    <location>
        <begin position="747"/>
        <end position="892"/>
    </location>
</feature>
<dbReference type="Gene3D" id="3.40.50.620">
    <property type="entry name" value="HUPs"/>
    <property type="match status" value="2"/>
</dbReference>
<comment type="subcellular location">
    <subcellularLocation>
        <location evidence="2 15">Cytoplasm</location>
    </subcellularLocation>
</comment>
<organism evidence="18 19">
    <name type="scientific">Janibacter limosus</name>
    <dbReference type="NCBI Taxonomy" id="53458"/>
    <lineage>
        <taxon>Bacteria</taxon>
        <taxon>Bacillati</taxon>
        <taxon>Actinomycetota</taxon>
        <taxon>Actinomycetes</taxon>
        <taxon>Micrococcales</taxon>
        <taxon>Intrasporangiaceae</taxon>
        <taxon>Janibacter</taxon>
    </lineage>
</organism>
<evidence type="ECO:0000256" key="9">
    <source>
        <dbReference type="ARBA" id="ARBA00022833"/>
    </source>
</evidence>
<evidence type="ECO:0000256" key="13">
    <source>
        <dbReference type="ARBA" id="ARBA00025217"/>
    </source>
</evidence>
<dbReference type="InterPro" id="IPR009008">
    <property type="entry name" value="Val/Leu/Ile-tRNA-synth_edit"/>
</dbReference>
<dbReference type="KEGG" id="jli:EXU32_04120"/>
<dbReference type="InterPro" id="IPR033709">
    <property type="entry name" value="Anticodon_Ile_ABEc"/>
</dbReference>
<dbReference type="Gene3D" id="1.10.730.10">
    <property type="entry name" value="Isoleucyl-tRNA Synthetase, Domain 1"/>
    <property type="match status" value="1"/>
</dbReference>
<dbReference type="FunFam" id="3.40.50.620:FF:000063">
    <property type="entry name" value="Isoleucine--tRNA ligase"/>
    <property type="match status" value="1"/>
</dbReference>